<feature type="chain" id="PRO_5037012870" evidence="2">
    <location>
        <begin position="35"/>
        <end position="845"/>
    </location>
</feature>
<feature type="domain" description="Filamentous haemagglutinin FhaB/tRNA nuclease CdiA-like TPS" evidence="3">
    <location>
        <begin position="39"/>
        <end position="150"/>
    </location>
</feature>
<dbReference type="NCBIfam" id="TIGR01901">
    <property type="entry name" value="adhes_NPXG"/>
    <property type="match status" value="1"/>
</dbReference>
<organism evidence="4 5">
    <name type="scientific">Aerosakkonema funiforme FACHB-1375</name>
    <dbReference type="NCBI Taxonomy" id="2949571"/>
    <lineage>
        <taxon>Bacteria</taxon>
        <taxon>Bacillati</taxon>
        <taxon>Cyanobacteriota</taxon>
        <taxon>Cyanophyceae</taxon>
        <taxon>Oscillatoriophycideae</taxon>
        <taxon>Aerosakkonematales</taxon>
        <taxon>Aerosakkonemataceae</taxon>
        <taxon>Aerosakkonema</taxon>
    </lineage>
</organism>
<dbReference type="SUPFAM" id="SSF51126">
    <property type="entry name" value="Pectin lyase-like"/>
    <property type="match status" value="3"/>
</dbReference>
<reference evidence="4" key="1">
    <citation type="journal article" date="2015" name="ISME J.">
        <title>Draft Genome Sequence of Streptomyces incarnatus NRRL8089, which Produces the Nucleoside Antibiotic Sinefungin.</title>
        <authorList>
            <person name="Oshima K."/>
            <person name="Hattori M."/>
            <person name="Shimizu H."/>
            <person name="Fukuda K."/>
            <person name="Nemoto M."/>
            <person name="Inagaki K."/>
            <person name="Tamura T."/>
        </authorList>
    </citation>
    <scope>NUCLEOTIDE SEQUENCE</scope>
    <source>
        <strain evidence="4">FACHB-1375</strain>
    </source>
</reference>
<keyword evidence="2" id="KW-0732">Signal</keyword>
<evidence type="ECO:0000313" key="5">
    <source>
        <dbReference type="Proteomes" id="UP000641646"/>
    </source>
</evidence>
<sequence length="845" mass="87144">MKLSNSLKEHCRRNFLLTSEVILFLLFANHPLQAQIVPDTTLPVNSLVAPNGNTIIINGGTPAGGNLFHSFSEFSLPTGNEAFFNNSLTIENIISRVTGSSISNIDGLIRANGTANLFLINPNGIIFGPNASLNIGGSFLASTANTINFADGTQFSATNPQPQSLLTVNVPVGLNFANNPGAIRVQGTGHNLSLQNLSPVLRGDNNSMGLRVQLGKTLALVGGNLNLEGGILAAEGGHIELGSVGDGLVNISLATQGWTFGYEGVQSFQDIQLSQKALADASGVVSGSIYTQGRQLSVRDGSAVLIQNQGFQPAGNINVNALDSMEVIGTSPDGMFPSLLFNETLGLGNGGDIAVSTRQLLLKEAGQIGARTFSAGKGGNITVRASDSLQLMEVSNPLFGSNIAALTFSSGDGGNVIVSTGRLTILNGTGVASATFGTGHAGDLVVNASDSIEIEGVNQFNFFASALTVSSYNAGDAGKLIVNTSRLVLRNGGRIESSTFASAKAGSVTINASDSVEVSGTVPGSINPSLISSSAIIQDEALRQFLGLPDVPSGDSGDVTINTNQLRVTDEAQVTVRNDGTGKAGTLGVNARSIFLDERGGITASTASGNGGNIELQASNLLLMRRNSLISTTSSSVGDGGNINTNSALLVAFPKENSDIRADSIDRRGGNVTINSSAILGSEFRTQNTPESDITATGANSQLSGTVTINSEIIDPTSGLVELPDNLVDATRLIARACPADRGDSFTITGRGGLPLIPTDLLPSNFNTVLVDRVSSDEDKQSSRETEVQGNISTATNSSVSTTQESTEIVEATGWVTDNKGQVVLIASAPTVTTNGSSFTPPSCP</sequence>
<feature type="region of interest" description="Disordered" evidence="1">
    <location>
        <begin position="774"/>
        <end position="806"/>
    </location>
</feature>
<evidence type="ECO:0000256" key="2">
    <source>
        <dbReference type="SAM" id="SignalP"/>
    </source>
</evidence>
<feature type="signal peptide" evidence="2">
    <location>
        <begin position="1"/>
        <end position="34"/>
    </location>
</feature>
<comment type="caution">
    <text evidence="4">The sequence shown here is derived from an EMBL/GenBank/DDBJ whole genome shotgun (WGS) entry which is preliminary data.</text>
</comment>
<dbReference type="Pfam" id="PF05860">
    <property type="entry name" value="TPS"/>
    <property type="match status" value="1"/>
</dbReference>
<evidence type="ECO:0000256" key="1">
    <source>
        <dbReference type="SAM" id="MobiDB-lite"/>
    </source>
</evidence>
<evidence type="ECO:0000313" key="4">
    <source>
        <dbReference type="EMBL" id="MBD2183403.1"/>
    </source>
</evidence>
<reference evidence="4" key="2">
    <citation type="submission" date="2020-08" db="EMBL/GenBank/DDBJ databases">
        <authorList>
            <person name="Chen M."/>
            <person name="Teng W."/>
            <person name="Zhao L."/>
            <person name="Hu C."/>
            <person name="Zhou Y."/>
            <person name="Han B."/>
            <person name="Song L."/>
            <person name="Shu W."/>
        </authorList>
    </citation>
    <scope>NUCLEOTIDE SEQUENCE</scope>
    <source>
        <strain evidence="4">FACHB-1375</strain>
    </source>
</reference>
<dbReference type="AlphaFoldDB" id="A0A926VGP6"/>
<feature type="compositionally biased region" description="Basic and acidic residues" evidence="1">
    <location>
        <begin position="774"/>
        <end position="787"/>
    </location>
</feature>
<dbReference type="SMART" id="SM00912">
    <property type="entry name" value="Haemagg_act"/>
    <property type="match status" value="1"/>
</dbReference>
<keyword evidence="5" id="KW-1185">Reference proteome</keyword>
<feature type="compositionally biased region" description="Polar residues" evidence="1">
    <location>
        <begin position="788"/>
        <end position="806"/>
    </location>
</feature>
<dbReference type="Gene3D" id="2.160.20.10">
    <property type="entry name" value="Single-stranded right-handed beta-helix, Pectin lyase-like"/>
    <property type="match status" value="2"/>
</dbReference>
<dbReference type="InterPro" id="IPR008638">
    <property type="entry name" value="FhaB/CdiA-like_TPS"/>
</dbReference>
<name>A0A926VGP6_9CYAN</name>
<dbReference type="InterPro" id="IPR012334">
    <property type="entry name" value="Pectin_lyas_fold"/>
</dbReference>
<protein>
    <submittedName>
        <fullName evidence="4">S-layer family protein</fullName>
    </submittedName>
</protein>
<dbReference type="RefSeq" id="WP_190467652.1">
    <property type="nucleotide sequence ID" value="NZ_JACJPW010000054.1"/>
</dbReference>
<evidence type="ECO:0000259" key="3">
    <source>
        <dbReference type="SMART" id="SM00912"/>
    </source>
</evidence>
<dbReference type="InterPro" id="IPR011050">
    <property type="entry name" value="Pectin_lyase_fold/virulence"/>
</dbReference>
<accession>A0A926VGP6</accession>
<proteinExistence type="predicted"/>
<dbReference type="Proteomes" id="UP000641646">
    <property type="component" value="Unassembled WGS sequence"/>
</dbReference>
<gene>
    <name evidence="4" type="ORF">H6G03_20465</name>
</gene>
<dbReference type="EMBL" id="JACJPW010000054">
    <property type="protein sequence ID" value="MBD2183403.1"/>
    <property type="molecule type" value="Genomic_DNA"/>
</dbReference>